<evidence type="ECO:0000256" key="2">
    <source>
        <dbReference type="ARBA" id="ARBA00023125"/>
    </source>
</evidence>
<dbReference type="InterPro" id="IPR002577">
    <property type="entry name" value="HTH_HxlR"/>
</dbReference>
<dbReference type="Pfam" id="PF00578">
    <property type="entry name" value="AhpC-TSA"/>
    <property type="match status" value="1"/>
</dbReference>
<keyword evidence="3" id="KW-0804">Transcription</keyword>
<dbReference type="SUPFAM" id="SSF52833">
    <property type="entry name" value="Thioredoxin-like"/>
    <property type="match status" value="1"/>
</dbReference>
<comment type="caution">
    <text evidence="5">The sequence shown here is derived from an EMBL/GenBank/DDBJ whole genome shotgun (WGS) entry which is preliminary data.</text>
</comment>
<evidence type="ECO:0000313" key="5">
    <source>
        <dbReference type="EMBL" id="GAA0944447.1"/>
    </source>
</evidence>
<dbReference type="EMBL" id="BAAAHK010000008">
    <property type="protein sequence ID" value="GAA0944447.1"/>
    <property type="molecule type" value="Genomic_DNA"/>
</dbReference>
<dbReference type="Proteomes" id="UP001500542">
    <property type="component" value="Unassembled WGS sequence"/>
</dbReference>
<dbReference type="InterPro" id="IPR000866">
    <property type="entry name" value="AhpC/TSA"/>
</dbReference>
<dbReference type="PANTHER" id="PTHR33204">
    <property type="entry name" value="TRANSCRIPTIONAL REGULATOR, MARR FAMILY"/>
    <property type="match status" value="1"/>
</dbReference>
<keyword evidence="2" id="KW-0238">DNA-binding</keyword>
<keyword evidence="6" id="KW-1185">Reference proteome</keyword>
<dbReference type="InterPro" id="IPR036249">
    <property type="entry name" value="Thioredoxin-like_sf"/>
</dbReference>
<gene>
    <name evidence="5" type="ORF">GCM10009554_38590</name>
</gene>
<evidence type="ECO:0000313" key="6">
    <source>
        <dbReference type="Proteomes" id="UP001500542"/>
    </source>
</evidence>
<feature type="domain" description="HTH hxlR-type" evidence="4">
    <location>
        <begin position="12"/>
        <end position="109"/>
    </location>
</feature>
<dbReference type="PANTHER" id="PTHR33204:SF18">
    <property type="entry name" value="TRANSCRIPTIONAL REGULATORY PROTEIN"/>
    <property type="match status" value="1"/>
</dbReference>
<evidence type="ECO:0000256" key="1">
    <source>
        <dbReference type="ARBA" id="ARBA00023015"/>
    </source>
</evidence>
<dbReference type="Pfam" id="PF01638">
    <property type="entry name" value="HxlR"/>
    <property type="match status" value="1"/>
</dbReference>
<dbReference type="InterPro" id="IPR036390">
    <property type="entry name" value="WH_DNA-bd_sf"/>
</dbReference>
<evidence type="ECO:0000259" key="4">
    <source>
        <dbReference type="PROSITE" id="PS51118"/>
    </source>
</evidence>
<dbReference type="RefSeq" id="WP_343971538.1">
    <property type="nucleotide sequence ID" value="NZ_BAAAHK010000008.1"/>
</dbReference>
<dbReference type="PROSITE" id="PS51118">
    <property type="entry name" value="HTH_HXLR"/>
    <property type="match status" value="1"/>
</dbReference>
<dbReference type="InterPro" id="IPR036388">
    <property type="entry name" value="WH-like_DNA-bd_sf"/>
</dbReference>
<dbReference type="Gene3D" id="3.40.30.10">
    <property type="entry name" value="Glutaredoxin"/>
    <property type="match status" value="1"/>
</dbReference>
<keyword evidence="1" id="KW-0805">Transcription regulation</keyword>
<reference evidence="6" key="1">
    <citation type="journal article" date="2019" name="Int. J. Syst. Evol. Microbiol.">
        <title>The Global Catalogue of Microorganisms (GCM) 10K type strain sequencing project: providing services to taxonomists for standard genome sequencing and annotation.</title>
        <authorList>
            <consortium name="The Broad Institute Genomics Platform"/>
            <consortium name="The Broad Institute Genome Sequencing Center for Infectious Disease"/>
            <person name="Wu L."/>
            <person name="Ma J."/>
        </authorList>
    </citation>
    <scope>NUCLEOTIDE SEQUENCE [LARGE SCALE GENOMIC DNA]</scope>
    <source>
        <strain evidence="6">JCM 10977</strain>
    </source>
</reference>
<name>A0ABP4B5V5_9ACTN</name>
<accession>A0ABP4B5V5</accession>
<proteinExistence type="predicted"/>
<evidence type="ECO:0000256" key="3">
    <source>
        <dbReference type="ARBA" id="ARBA00023163"/>
    </source>
</evidence>
<dbReference type="SUPFAM" id="SSF46785">
    <property type="entry name" value="Winged helix' DNA-binding domain"/>
    <property type="match status" value="1"/>
</dbReference>
<dbReference type="Gene3D" id="1.10.10.10">
    <property type="entry name" value="Winged helix-like DNA-binding domain superfamily/Winged helix DNA-binding domain"/>
    <property type="match status" value="1"/>
</dbReference>
<protein>
    <recommendedName>
        <fullName evidence="4">HTH hxlR-type domain-containing protein</fullName>
    </recommendedName>
</protein>
<sequence>MRRSSYSPEPDCAIAQSLGVVGDGWELLIVRDLARGLDRFDLLAESLRISRKVLTERLNSLLDSGVVERVAYQERPPRYAYKLTPRGRALLPVLVALQDWGDRWLLGDGELTGTNAPEEAPAHRIHELVGTRIPADLLLPAGQQLRDVVDETAQATIIFGYPATGSPSKLPEGWEDIAGTTGCTLENKLFAERATDFTSAGIAVHGVSTQRPDEQQTFAELENIPHILLSDTELTLTAALRLPTFRAGGYERLKRHILIVAPTREIKAVLYPITDIPAAIDWAYTTAT</sequence>
<organism evidence="5 6">
    <name type="scientific">Kribbella koreensis</name>
    <dbReference type="NCBI Taxonomy" id="57909"/>
    <lineage>
        <taxon>Bacteria</taxon>
        <taxon>Bacillati</taxon>
        <taxon>Actinomycetota</taxon>
        <taxon>Actinomycetes</taxon>
        <taxon>Propionibacteriales</taxon>
        <taxon>Kribbellaceae</taxon>
        <taxon>Kribbella</taxon>
    </lineage>
</organism>